<sequence>MAIGGITEGVVKTLGTVSLRMGFTSFDHQDVLALLHVLPNRPFPFDGIIGRDLLSALDAVIHVNQRLVLFNKLQIAVPFIPFSLDQHRLQDEFNSNSPGQNNLSKSHAKSDPLLSPEFDDSPQNQSSTHDKTNEPTERISSQNADSDQIQLRPNSETYVEFAFPHNEPQVKVHLNKIIRLQDPEKINNIIKEFHNSPLHGHKGVTATSAKIKQKFFFKNMNRTIAKFIERCDDCQKNKISRHTKMPMMITSTPPSAFYRVTMDVVGPLALTESGNKYLLTIYDELTKYLVAIPMANQTAESVADAFVDKFICIFGTPIEICSDQGACFTSDVFKRMCKLLHITKTQATPFHPQTSGGVERSHRTLAEYLRIFTQNGRSDWDKWIPKAVAAYNSSQHHSHNFTPHELIFGEKYDISSFSHPTNDPVYTFDDFITDLKRKLQTTQHTAAEMLKTKKEKSKNYYDTKLNPVQFKVGDKVLLINKSLPKAGESSKLLSKRKGPYTVTKIVSPLNTTIQIGKSEKTYHNNLLKLYVE</sequence>
<dbReference type="Proteomes" id="UP000092462">
    <property type="component" value="Unassembled WGS sequence"/>
</dbReference>
<dbReference type="Pfam" id="PF00665">
    <property type="entry name" value="rve"/>
    <property type="match status" value="1"/>
</dbReference>
<protein>
    <recommendedName>
        <fullName evidence="1">RNA-directed DNA polymerase</fullName>
        <ecNumber evidence="1">2.7.7.49</ecNumber>
    </recommendedName>
</protein>
<organism evidence="3 4">
    <name type="scientific">Phlebotomus papatasi</name>
    <name type="common">Sandfly</name>
    <dbReference type="NCBI Taxonomy" id="29031"/>
    <lineage>
        <taxon>Eukaryota</taxon>
        <taxon>Metazoa</taxon>
        <taxon>Ecdysozoa</taxon>
        <taxon>Arthropoda</taxon>
        <taxon>Hexapoda</taxon>
        <taxon>Insecta</taxon>
        <taxon>Pterygota</taxon>
        <taxon>Neoptera</taxon>
        <taxon>Endopterygota</taxon>
        <taxon>Diptera</taxon>
        <taxon>Nematocera</taxon>
        <taxon>Psychodoidea</taxon>
        <taxon>Psychodidae</taxon>
        <taxon>Phlebotomus</taxon>
        <taxon>Phlebotomus</taxon>
    </lineage>
</organism>
<dbReference type="AlphaFoldDB" id="A0A1B0DI97"/>
<dbReference type="FunFam" id="3.30.420.10:FF:000032">
    <property type="entry name" value="Retrovirus-related Pol polyprotein from transposon 297-like Protein"/>
    <property type="match status" value="1"/>
</dbReference>
<dbReference type="Gene3D" id="1.10.340.70">
    <property type="match status" value="1"/>
</dbReference>
<dbReference type="Pfam" id="PF17921">
    <property type="entry name" value="Integrase_H2C2"/>
    <property type="match status" value="1"/>
</dbReference>
<feature type="compositionally biased region" description="Polar residues" evidence="2">
    <location>
        <begin position="138"/>
        <end position="151"/>
    </location>
</feature>
<dbReference type="PANTHER" id="PTHR37984:SF15">
    <property type="entry name" value="INTEGRASE CATALYTIC DOMAIN-CONTAINING PROTEIN"/>
    <property type="match status" value="1"/>
</dbReference>
<dbReference type="PANTHER" id="PTHR37984">
    <property type="entry name" value="PROTEIN CBG26694"/>
    <property type="match status" value="1"/>
</dbReference>
<name>A0A1B0DI97_PHLPP</name>
<evidence type="ECO:0000256" key="1">
    <source>
        <dbReference type="ARBA" id="ARBA00012493"/>
    </source>
</evidence>
<feature type="compositionally biased region" description="Basic and acidic residues" evidence="2">
    <location>
        <begin position="128"/>
        <end position="137"/>
    </location>
</feature>
<dbReference type="InterPro" id="IPR001584">
    <property type="entry name" value="Integrase_cat-core"/>
</dbReference>
<dbReference type="InterPro" id="IPR012337">
    <property type="entry name" value="RNaseH-like_sf"/>
</dbReference>
<dbReference type="EMBL" id="AJVK01062208">
    <property type="status" value="NOT_ANNOTATED_CDS"/>
    <property type="molecule type" value="Genomic_DNA"/>
</dbReference>
<keyword evidence="4" id="KW-1185">Reference proteome</keyword>
<dbReference type="GO" id="GO:0003964">
    <property type="term" value="F:RNA-directed DNA polymerase activity"/>
    <property type="evidence" value="ECO:0007669"/>
    <property type="project" value="UniProtKB-EC"/>
</dbReference>
<proteinExistence type="predicted"/>
<evidence type="ECO:0000313" key="4">
    <source>
        <dbReference type="Proteomes" id="UP000092462"/>
    </source>
</evidence>
<accession>A0A1B0DI97</accession>
<dbReference type="EnsemblMetazoa" id="PPAI007881-RA">
    <property type="protein sequence ID" value="PPAI007881-PA"/>
    <property type="gene ID" value="PPAI007881"/>
</dbReference>
<evidence type="ECO:0000313" key="3">
    <source>
        <dbReference type="EnsemblMetazoa" id="PPAI007881-PA"/>
    </source>
</evidence>
<feature type="region of interest" description="Disordered" evidence="2">
    <location>
        <begin position="91"/>
        <end position="151"/>
    </location>
</feature>
<dbReference type="VEuPathDB" id="VectorBase:PPAPM1_000544"/>
<dbReference type="InterPro" id="IPR036397">
    <property type="entry name" value="RNaseH_sf"/>
</dbReference>
<dbReference type="GO" id="GO:0003676">
    <property type="term" value="F:nucleic acid binding"/>
    <property type="evidence" value="ECO:0007669"/>
    <property type="project" value="InterPro"/>
</dbReference>
<dbReference type="PROSITE" id="PS50994">
    <property type="entry name" value="INTEGRASE"/>
    <property type="match status" value="1"/>
</dbReference>
<dbReference type="InterPro" id="IPR050951">
    <property type="entry name" value="Retrovirus_Pol_polyprotein"/>
</dbReference>
<feature type="compositionally biased region" description="Polar residues" evidence="2">
    <location>
        <begin position="92"/>
        <end position="105"/>
    </location>
</feature>
<dbReference type="VEuPathDB" id="VectorBase:PPAI007881"/>
<dbReference type="SUPFAM" id="SSF53098">
    <property type="entry name" value="Ribonuclease H-like"/>
    <property type="match status" value="1"/>
</dbReference>
<dbReference type="GO" id="GO:0015074">
    <property type="term" value="P:DNA integration"/>
    <property type="evidence" value="ECO:0007669"/>
    <property type="project" value="InterPro"/>
</dbReference>
<dbReference type="Gene3D" id="3.30.420.10">
    <property type="entry name" value="Ribonuclease H-like superfamily/Ribonuclease H"/>
    <property type="match status" value="1"/>
</dbReference>
<reference evidence="3" key="1">
    <citation type="submission" date="2022-08" db="UniProtKB">
        <authorList>
            <consortium name="EnsemblMetazoa"/>
        </authorList>
    </citation>
    <scope>IDENTIFICATION</scope>
    <source>
        <strain evidence="3">Israel</strain>
    </source>
</reference>
<evidence type="ECO:0000256" key="2">
    <source>
        <dbReference type="SAM" id="MobiDB-lite"/>
    </source>
</evidence>
<dbReference type="EC" id="2.7.7.49" evidence="1"/>
<dbReference type="InterPro" id="IPR041588">
    <property type="entry name" value="Integrase_H2C2"/>
</dbReference>